<evidence type="ECO:0000256" key="3">
    <source>
        <dbReference type="ARBA" id="ARBA00022833"/>
    </source>
</evidence>
<dbReference type="PANTHER" id="PTHR39418">
    <property type="entry name" value="DEHYDROGENASE-RELATED"/>
    <property type="match status" value="1"/>
</dbReference>
<evidence type="ECO:0000259" key="4">
    <source>
        <dbReference type="Pfam" id="PF01258"/>
    </source>
</evidence>
<dbReference type="AlphaFoldDB" id="A0A1G5W7L9"/>
<dbReference type="SUPFAM" id="SSF143555">
    <property type="entry name" value="FwdE-like"/>
    <property type="match status" value="1"/>
</dbReference>
<sequence>MDQKDYEEQLEMAGEFHGEICGGIAIGTKLAMYGLELMGMELNTRHKNLIVILEIDRCMADAVQAVTKCSMGKRSLKQAYYGKFAATFYNMDTGEALRIVDADANRKDKVKETRDEMIERFKTTPPEELFTVQKVKVDLNEVQMPGKPHVSETCSVCGDRVTDGRHLIVDGKPVCRPCAEGAYYEVIDE</sequence>
<dbReference type="Proteomes" id="UP000323439">
    <property type="component" value="Unassembled WGS sequence"/>
</dbReference>
<dbReference type="GO" id="GO:0008270">
    <property type="term" value="F:zinc ion binding"/>
    <property type="evidence" value="ECO:0007669"/>
    <property type="project" value="UniProtKB-KW"/>
</dbReference>
<evidence type="ECO:0000313" key="7">
    <source>
        <dbReference type="Proteomes" id="UP000323439"/>
    </source>
</evidence>
<keyword evidence="3" id="KW-0862">Zinc</keyword>
<dbReference type="EMBL" id="FMXB01000008">
    <property type="protein sequence ID" value="SDA53982.1"/>
    <property type="molecule type" value="Genomic_DNA"/>
</dbReference>
<keyword evidence="7" id="KW-1185">Reference proteome</keyword>
<dbReference type="InterPro" id="IPR000962">
    <property type="entry name" value="Znf_DskA_TraR"/>
</dbReference>
<name>A0A1G5W7L9_9EURY</name>
<evidence type="ECO:0000313" key="6">
    <source>
        <dbReference type="EMBL" id="SDA53982.1"/>
    </source>
</evidence>
<accession>A0A1G5W7L9</accession>
<dbReference type="Pfam" id="PF02663">
    <property type="entry name" value="FmdE"/>
    <property type="match status" value="1"/>
</dbReference>
<dbReference type="Gene3D" id="3.30.1330.130">
    <property type="match status" value="1"/>
</dbReference>
<dbReference type="InterPro" id="IPR053194">
    <property type="entry name" value="tRNA_methyltr_O"/>
</dbReference>
<evidence type="ECO:0000256" key="1">
    <source>
        <dbReference type="ARBA" id="ARBA00022723"/>
    </source>
</evidence>
<dbReference type="PANTHER" id="PTHR39418:SF1">
    <property type="entry name" value="DEHYDROGENASE"/>
    <property type="match status" value="1"/>
</dbReference>
<evidence type="ECO:0000259" key="5">
    <source>
        <dbReference type="Pfam" id="PF02663"/>
    </source>
</evidence>
<keyword evidence="2" id="KW-0863">Zinc-finger</keyword>
<dbReference type="InterPro" id="IPR003814">
    <property type="entry name" value="FmdEsu_dom"/>
</dbReference>
<feature type="domain" description="Formylmethanofuran dehydrogenase subunit E" evidence="5">
    <location>
        <begin position="16"/>
        <end position="131"/>
    </location>
</feature>
<evidence type="ECO:0000256" key="2">
    <source>
        <dbReference type="ARBA" id="ARBA00022771"/>
    </source>
</evidence>
<protein>
    <submittedName>
        <fullName evidence="6">Formylmethanofuran dehydrogenase subunit E</fullName>
    </submittedName>
</protein>
<organism evidence="6 7">
    <name type="scientific">Methanobrevibacter millerae</name>
    <dbReference type="NCBI Taxonomy" id="230361"/>
    <lineage>
        <taxon>Archaea</taxon>
        <taxon>Methanobacteriati</taxon>
        <taxon>Methanobacteriota</taxon>
        <taxon>Methanomada group</taxon>
        <taxon>Methanobacteria</taxon>
        <taxon>Methanobacteriales</taxon>
        <taxon>Methanobacteriaceae</taxon>
        <taxon>Methanobrevibacter</taxon>
    </lineage>
</organism>
<keyword evidence="1" id="KW-0479">Metal-binding</keyword>
<reference evidence="6 7" key="1">
    <citation type="submission" date="2016-10" db="EMBL/GenBank/DDBJ databases">
        <authorList>
            <person name="Varghese N."/>
            <person name="Submissions S."/>
        </authorList>
    </citation>
    <scope>NUCLEOTIDE SEQUENCE [LARGE SCALE GENOMIC DNA]</scope>
    <source>
        <strain evidence="6 7">DSM 16643</strain>
    </source>
</reference>
<dbReference type="Pfam" id="PF01258">
    <property type="entry name" value="zf-dskA_traR"/>
    <property type="match status" value="1"/>
</dbReference>
<dbReference type="STRING" id="230361.sm9_2185"/>
<proteinExistence type="predicted"/>
<gene>
    <name evidence="6" type="ORF">SAMN02910315_01200</name>
</gene>
<feature type="domain" description="Zinc finger DksA/TraR C4-type" evidence="4">
    <location>
        <begin position="153"/>
        <end position="184"/>
    </location>
</feature>